<keyword evidence="3" id="KW-1185">Reference proteome</keyword>
<dbReference type="Pfam" id="PF08850">
    <property type="entry name" value="DUF1820"/>
    <property type="match status" value="1"/>
</dbReference>
<dbReference type="RefSeq" id="WP_207856108.1">
    <property type="nucleotide sequence ID" value="NZ_JAFREP010000001.1"/>
</dbReference>
<evidence type="ECO:0000313" key="2">
    <source>
        <dbReference type="EMBL" id="MBO1316871.1"/>
    </source>
</evidence>
<protein>
    <submittedName>
        <fullName evidence="2">DUF1820 family protein</fullName>
    </submittedName>
</protein>
<gene>
    <name evidence="2" type="ORF">J3U88_00265</name>
</gene>
<proteinExistence type="predicted"/>
<accession>A0A8J7Q9I5</accession>
<sequence length="98" mass="11456">MYKVHFRLREEEYQLVAESLDLSHPYFVSIKDMILDYEEGLVLNPHLENTKKRFAEVASIMIPLQNVQLIETLQDRPKKPRESGNFVVLPASDKPDNE</sequence>
<evidence type="ECO:0000256" key="1">
    <source>
        <dbReference type="SAM" id="MobiDB-lite"/>
    </source>
</evidence>
<name>A0A8J7Q9I5_9BACT</name>
<dbReference type="Proteomes" id="UP000664417">
    <property type="component" value="Unassembled WGS sequence"/>
</dbReference>
<reference evidence="2" key="1">
    <citation type="submission" date="2021-03" db="EMBL/GenBank/DDBJ databases">
        <authorList>
            <person name="Wang G."/>
        </authorList>
    </citation>
    <scope>NUCLEOTIDE SEQUENCE</scope>
    <source>
        <strain evidence="2">KCTC 12899</strain>
    </source>
</reference>
<dbReference type="EMBL" id="JAFREP010000001">
    <property type="protein sequence ID" value="MBO1316871.1"/>
    <property type="molecule type" value="Genomic_DNA"/>
</dbReference>
<organism evidence="2 3">
    <name type="scientific">Acanthopleuribacter pedis</name>
    <dbReference type="NCBI Taxonomy" id="442870"/>
    <lineage>
        <taxon>Bacteria</taxon>
        <taxon>Pseudomonadati</taxon>
        <taxon>Acidobacteriota</taxon>
        <taxon>Holophagae</taxon>
        <taxon>Acanthopleuribacterales</taxon>
        <taxon>Acanthopleuribacteraceae</taxon>
        <taxon>Acanthopleuribacter</taxon>
    </lineage>
</organism>
<comment type="caution">
    <text evidence="2">The sequence shown here is derived from an EMBL/GenBank/DDBJ whole genome shotgun (WGS) entry which is preliminary data.</text>
</comment>
<dbReference type="AlphaFoldDB" id="A0A8J7Q9I5"/>
<feature type="region of interest" description="Disordered" evidence="1">
    <location>
        <begin position="75"/>
        <end position="98"/>
    </location>
</feature>
<evidence type="ECO:0000313" key="3">
    <source>
        <dbReference type="Proteomes" id="UP000664417"/>
    </source>
</evidence>
<dbReference type="InterPro" id="IPR014949">
    <property type="entry name" value="DUF1820"/>
</dbReference>